<proteinExistence type="predicted"/>
<dbReference type="AlphaFoldDB" id="A0A6C0I7L3"/>
<reference evidence="1" key="1">
    <citation type="journal article" date="2020" name="Nature">
        <title>Giant virus diversity and host interactions through global metagenomics.</title>
        <authorList>
            <person name="Schulz F."/>
            <person name="Roux S."/>
            <person name="Paez-Espino D."/>
            <person name="Jungbluth S."/>
            <person name="Walsh D.A."/>
            <person name="Denef V.J."/>
            <person name="McMahon K.D."/>
            <person name="Konstantinidis K.T."/>
            <person name="Eloe-Fadrosh E.A."/>
            <person name="Kyrpides N.C."/>
            <person name="Woyke T."/>
        </authorList>
    </citation>
    <scope>NUCLEOTIDE SEQUENCE</scope>
    <source>
        <strain evidence="1">GVMAG-M-3300023184-50</strain>
    </source>
</reference>
<name>A0A6C0I7L3_9ZZZZ</name>
<organism evidence="1">
    <name type="scientific">viral metagenome</name>
    <dbReference type="NCBI Taxonomy" id="1070528"/>
    <lineage>
        <taxon>unclassified sequences</taxon>
        <taxon>metagenomes</taxon>
        <taxon>organismal metagenomes</taxon>
    </lineage>
</organism>
<sequence length="101" mass="11962">MVAYVVLQFRCDILAMYRLYSDRHSAYEFIENYTEETKNMWWKVMPINSGDIQVGQTYEIVLNVHWETSPRVMVVGVYDPGMIPENIRENELLYAETLTCE</sequence>
<evidence type="ECO:0000313" key="1">
    <source>
        <dbReference type="EMBL" id="QHT88357.1"/>
    </source>
</evidence>
<protein>
    <submittedName>
        <fullName evidence="1">Uncharacterized protein</fullName>
    </submittedName>
</protein>
<dbReference type="EMBL" id="MN740115">
    <property type="protein sequence ID" value="QHT88357.1"/>
    <property type="molecule type" value="Genomic_DNA"/>
</dbReference>
<accession>A0A6C0I7L3</accession>